<accession>A0A563EWJ4</accession>
<dbReference type="SUPFAM" id="SSF46785">
    <property type="entry name" value="Winged helix' DNA-binding domain"/>
    <property type="match status" value="1"/>
</dbReference>
<dbReference type="PANTHER" id="PTHR18964:SF149">
    <property type="entry name" value="BIFUNCTIONAL UDP-N-ACETYLGLUCOSAMINE 2-EPIMERASE_N-ACETYLMANNOSAMINE KINASE"/>
    <property type="match status" value="1"/>
</dbReference>
<dbReference type="PANTHER" id="PTHR18964">
    <property type="entry name" value="ROK (REPRESSOR, ORF, KINASE) FAMILY"/>
    <property type="match status" value="1"/>
</dbReference>
<dbReference type="Proteomes" id="UP000316639">
    <property type="component" value="Unassembled WGS sequence"/>
</dbReference>
<name>A0A563EWJ4_9PSEU</name>
<comment type="caution">
    <text evidence="2">The sequence shown here is derived from an EMBL/GenBank/DDBJ whole genome shotgun (WGS) entry which is preliminary data.</text>
</comment>
<organism evidence="2 3">
    <name type="scientific">Lentzea tibetensis</name>
    <dbReference type="NCBI Taxonomy" id="2591470"/>
    <lineage>
        <taxon>Bacteria</taxon>
        <taxon>Bacillati</taxon>
        <taxon>Actinomycetota</taxon>
        <taxon>Actinomycetes</taxon>
        <taxon>Pseudonocardiales</taxon>
        <taxon>Pseudonocardiaceae</taxon>
        <taxon>Lentzea</taxon>
    </lineage>
</organism>
<comment type="similarity">
    <text evidence="1">Belongs to the ROK (NagC/XylR) family.</text>
</comment>
<dbReference type="Gene3D" id="1.10.10.10">
    <property type="entry name" value="Winged helix-like DNA-binding domain superfamily/Winged helix DNA-binding domain"/>
    <property type="match status" value="1"/>
</dbReference>
<evidence type="ECO:0000313" key="3">
    <source>
        <dbReference type="Proteomes" id="UP000316639"/>
    </source>
</evidence>
<dbReference type="InterPro" id="IPR043129">
    <property type="entry name" value="ATPase_NBD"/>
</dbReference>
<dbReference type="Pfam" id="PF00480">
    <property type="entry name" value="ROK"/>
    <property type="match status" value="1"/>
</dbReference>
<evidence type="ECO:0000313" key="2">
    <source>
        <dbReference type="EMBL" id="TWP52076.1"/>
    </source>
</evidence>
<dbReference type="SUPFAM" id="SSF53067">
    <property type="entry name" value="Actin-like ATPase domain"/>
    <property type="match status" value="1"/>
</dbReference>
<proteinExistence type="inferred from homology"/>
<reference evidence="2 3" key="1">
    <citation type="submission" date="2019-07" db="EMBL/GenBank/DDBJ databases">
        <title>Lentzea xizangensis sp. nov., isolated from Qinghai-Tibetan Plateau Soils.</title>
        <authorList>
            <person name="Huang J."/>
        </authorList>
    </citation>
    <scope>NUCLEOTIDE SEQUENCE [LARGE SCALE GENOMIC DNA]</scope>
    <source>
        <strain evidence="2 3">FXJ1.1311</strain>
    </source>
</reference>
<dbReference type="RefSeq" id="WP_146350872.1">
    <property type="nucleotide sequence ID" value="NZ_VOBR01000006.1"/>
</dbReference>
<dbReference type="InterPro" id="IPR036388">
    <property type="entry name" value="WH-like_DNA-bd_sf"/>
</dbReference>
<evidence type="ECO:0000256" key="1">
    <source>
        <dbReference type="ARBA" id="ARBA00006479"/>
    </source>
</evidence>
<dbReference type="OrthoDB" id="3605644at2"/>
<gene>
    <name evidence="2" type="ORF">FKR81_10860</name>
</gene>
<keyword evidence="3" id="KW-1185">Reference proteome</keyword>
<dbReference type="InterPro" id="IPR036390">
    <property type="entry name" value="WH_DNA-bd_sf"/>
</dbReference>
<dbReference type="AlphaFoldDB" id="A0A563EWJ4"/>
<dbReference type="Gene3D" id="3.30.420.40">
    <property type="match status" value="2"/>
</dbReference>
<protein>
    <submittedName>
        <fullName evidence="2">ROK family transcriptional regulator</fullName>
    </submittedName>
</protein>
<dbReference type="InterPro" id="IPR000600">
    <property type="entry name" value="ROK"/>
</dbReference>
<sequence>MSRTASTVLRSVLDHGPVARSTIARLTGLSAATVTKQYAELARRGLVREVDTRIPRVTLGRPHVPVDIDVDRHVVCGVHIAYGHTTFALMNLRGTVLAQEREPHRTTAPEAVLTRIADRVPAFLKENDRTPVGIGLATGGRIDPDSGTIVEHSQLGWRHVGAKRFLGERLGLPVHVDSHSRALARAEQLFGDERTRVSVVHLFVGNVVDAAIATNGTVHSGPGARAGEIAHLALQDDNTPCPCGRTGCLQAAVADRTIAERAVAAGIIDVPDVRRLLDKARHDPRARAVFRQRARKISQAAKLLLDVINPEVLVIVEAGAMHLPECLDEIRARTGDRIVTTSFGSDVLSVAAGSVMLNEVYGHPLYFLKSQN</sequence>
<dbReference type="EMBL" id="VOBR01000006">
    <property type="protein sequence ID" value="TWP52076.1"/>
    <property type="molecule type" value="Genomic_DNA"/>
</dbReference>